<reference evidence="6" key="1">
    <citation type="journal article" date="2019" name="Int. J. Syst. Evol. Microbiol.">
        <title>The Global Catalogue of Microorganisms (GCM) 10K type strain sequencing project: providing services to taxonomists for standard genome sequencing and annotation.</title>
        <authorList>
            <consortium name="The Broad Institute Genomics Platform"/>
            <consortium name="The Broad Institute Genome Sequencing Center for Infectious Disease"/>
            <person name="Wu L."/>
            <person name="Ma J."/>
        </authorList>
    </citation>
    <scope>NUCLEOTIDE SEQUENCE [LARGE SCALE GENOMIC DNA]</scope>
    <source>
        <strain evidence="6">CGMCC 4.7643</strain>
    </source>
</reference>
<dbReference type="InterPro" id="IPR029058">
    <property type="entry name" value="AB_hydrolase_fold"/>
</dbReference>
<dbReference type="Pfam" id="PF03403">
    <property type="entry name" value="PAF-AH_p_II"/>
    <property type="match status" value="1"/>
</dbReference>
<evidence type="ECO:0000313" key="6">
    <source>
        <dbReference type="Proteomes" id="UP001597419"/>
    </source>
</evidence>
<keyword evidence="6" id="KW-1185">Reference proteome</keyword>
<keyword evidence="1 5" id="KW-0378">Hydrolase</keyword>
<evidence type="ECO:0000313" key="5">
    <source>
        <dbReference type="EMBL" id="MFD2458562.1"/>
    </source>
</evidence>
<evidence type="ECO:0000256" key="3">
    <source>
        <dbReference type="ARBA" id="ARBA00023098"/>
    </source>
</evidence>
<keyword evidence="2" id="KW-0442">Lipid degradation</keyword>
<keyword evidence="3" id="KW-0443">Lipid metabolism</keyword>
<gene>
    <name evidence="5" type="ORF">ACFSYJ_08125</name>
</gene>
<dbReference type="EMBL" id="JBHUKU010000004">
    <property type="protein sequence ID" value="MFD2458562.1"/>
    <property type="molecule type" value="Genomic_DNA"/>
</dbReference>
<evidence type="ECO:0000256" key="4">
    <source>
        <dbReference type="SAM" id="SignalP"/>
    </source>
</evidence>
<dbReference type="SUPFAM" id="SSF53474">
    <property type="entry name" value="alpha/beta-Hydrolases"/>
    <property type="match status" value="1"/>
</dbReference>
<evidence type="ECO:0000256" key="1">
    <source>
        <dbReference type="ARBA" id="ARBA00022801"/>
    </source>
</evidence>
<proteinExistence type="predicted"/>
<feature type="signal peptide" evidence="4">
    <location>
        <begin position="1"/>
        <end position="22"/>
    </location>
</feature>
<dbReference type="Proteomes" id="UP001597419">
    <property type="component" value="Unassembled WGS sequence"/>
</dbReference>
<organism evidence="5 6">
    <name type="scientific">Amycolatopsis samaneae</name>
    <dbReference type="NCBI Taxonomy" id="664691"/>
    <lineage>
        <taxon>Bacteria</taxon>
        <taxon>Bacillati</taxon>
        <taxon>Actinomycetota</taxon>
        <taxon>Actinomycetes</taxon>
        <taxon>Pseudonocardiales</taxon>
        <taxon>Pseudonocardiaceae</taxon>
        <taxon>Amycolatopsis</taxon>
    </lineage>
</organism>
<dbReference type="Gene3D" id="3.40.50.1820">
    <property type="entry name" value="alpha/beta hydrolase"/>
    <property type="match status" value="1"/>
</dbReference>
<protein>
    <submittedName>
        <fullName evidence="5">Alpha/beta hydrolase family protein</fullName>
    </submittedName>
</protein>
<comment type="caution">
    <text evidence="5">The sequence shown here is derived from an EMBL/GenBank/DDBJ whole genome shotgun (WGS) entry which is preliminary data.</text>
</comment>
<accession>A0ABW5GDQ2</accession>
<dbReference type="RefSeq" id="WP_378214049.1">
    <property type="nucleotide sequence ID" value="NZ_JBHSBK010000006.1"/>
</dbReference>
<keyword evidence="4" id="KW-0732">Signal</keyword>
<evidence type="ECO:0000256" key="2">
    <source>
        <dbReference type="ARBA" id="ARBA00022963"/>
    </source>
</evidence>
<name>A0ABW5GDQ2_9PSEU</name>
<sequence>MFRRWMLLLFVPFLASTGVAQAAEPVVPRLPAPTGPHAVGVTELHLVDSVRPDPGSPTRTREVMVSVFYPAGEVGGYPEAPQMTRKAAEWFATTDTVILHPELSSTKDKVGWAATRTHAHTGAPARPGRRPVVLYSPGFGDPRTLGTGVAEELASRGFVVVTMDHPGETSLVEFPGGRVRTILELNGRNPGTDPAAFRAMITTRLADTRLVLDRLEKLAEGENPDAEHRPLPKNLGRALEPHRIGMYGHSAGGTTAAEAMHEDPRIDAAVNLEGFLDYLPEQPGQAGELLPIVRAGTGRPLLLWGTDGYRTERYDRAWSAMLARSPERTCRRQLGDATHWVFTDFGAVAPQLEAAGLMTGAQRKSLIGAISPAKSVPAVRDGVVAFFTRTLRR</sequence>
<dbReference type="GO" id="GO:0016787">
    <property type="term" value="F:hydrolase activity"/>
    <property type="evidence" value="ECO:0007669"/>
    <property type="project" value="UniProtKB-KW"/>
</dbReference>
<dbReference type="PANTHER" id="PTHR10272:SF0">
    <property type="entry name" value="PLATELET-ACTIVATING FACTOR ACETYLHYDROLASE"/>
    <property type="match status" value="1"/>
</dbReference>
<dbReference type="PANTHER" id="PTHR10272">
    <property type="entry name" value="PLATELET-ACTIVATING FACTOR ACETYLHYDROLASE"/>
    <property type="match status" value="1"/>
</dbReference>
<feature type="chain" id="PRO_5045655092" evidence="4">
    <location>
        <begin position="23"/>
        <end position="393"/>
    </location>
</feature>